<dbReference type="KEGG" id="afg:AFULGI_00004960"/>
<protein>
    <submittedName>
        <fullName evidence="2">Uncharacterized protein</fullName>
    </submittedName>
</protein>
<name>A0A075WDS5_ARCFL</name>
<dbReference type="EMBL" id="CP006577">
    <property type="protein sequence ID" value="AIG97304.1"/>
    <property type="molecule type" value="Genomic_DNA"/>
</dbReference>
<dbReference type="RefSeq" id="WP_010877995.1">
    <property type="nucleotide sequence ID" value="NZ_CP006577.1"/>
</dbReference>
<gene>
    <name evidence="2" type="ORF">AFULGI_00004960</name>
</gene>
<dbReference type="AlphaFoldDB" id="A0A075WDS5"/>
<organism evidence="2 3">
    <name type="scientific">Archaeoglobus fulgidus DSM 8774</name>
    <dbReference type="NCBI Taxonomy" id="1344584"/>
    <lineage>
        <taxon>Archaea</taxon>
        <taxon>Methanobacteriati</taxon>
        <taxon>Methanobacteriota</taxon>
        <taxon>Archaeoglobi</taxon>
        <taxon>Archaeoglobales</taxon>
        <taxon>Archaeoglobaceae</taxon>
        <taxon>Archaeoglobus</taxon>
    </lineage>
</organism>
<feature type="transmembrane region" description="Helical" evidence="1">
    <location>
        <begin position="42"/>
        <end position="63"/>
    </location>
</feature>
<feature type="transmembrane region" description="Helical" evidence="1">
    <location>
        <begin position="75"/>
        <end position="98"/>
    </location>
</feature>
<keyword evidence="1" id="KW-0472">Membrane</keyword>
<evidence type="ECO:0000313" key="2">
    <source>
        <dbReference type="EMBL" id="AIG97304.1"/>
    </source>
</evidence>
<feature type="transmembrane region" description="Helical" evidence="1">
    <location>
        <begin position="6"/>
        <end position="35"/>
    </location>
</feature>
<reference evidence="2 3" key="1">
    <citation type="submission" date="2013-07" db="EMBL/GenBank/DDBJ databases">
        <title>Genome of Archaeoglobus fulgidus.</title>
        <authorList>
            <person name="Fiebig A."/>
            <person name="Birkeland N.-K."/>
        </authorList>
    </citation>
    <scope>NUCLEOTIDE SEQUENCE [LARGE SCALE GENOMIC DNA]</scope>
    <source>
        <strain evidence="2 3">DSM 8774</strain>
    </source>
</reference>
<accession>A0A075WDS5</accession>
<evidence type="ECO:0000313" key="3">
    <source>
        <dbReference type="Proteomes" id="UP000028501"/>
    </source>
</evidence>
<sequence>MKRLIFVIGVFIVALALSAFHWVGIIIGGLIVGYFSKNLKEAVAAGLALSLFIFGAFLAYLAYMGMLEKFLTLSPLPYISILLCMALAVISATITNFFSPFAVKQS</sequence>
<proteinExistence type="predicted"/>
<dbReference type="HOGENOM" id="CLU_2313678_0_0_2"/>
<dbReference type="SMR" id="A0A075WDS5"/>
<keyword evidence="1" id="KW-1133">Transmembrane helix</keyword>
<keyword evidence="1" id="KW-0812">Transmembrane</keyword>
<evidence type="ECO:0000256" key="1">
    <source>
        <dbReference type="SAM" id="Phobius"/>
    </source>
</evidence>
<dbReference type="GeneID" id="24794028"/>
<dbReference type="Proteomes" id="UP000028501">
    <property type="component" value="Chromosome"/>
</dbReference>